<comment type="similarity">
    <text evidence="1">Belongs to the NDRG family.</text>
</comment>
<sequence>MMKEFCYFSNEIENFPAEGLDDIELRNVQLSLASSKSLADDGSTGIKETVETRHGPITIAIAGDRSKPVILTFHDLGLNPYNKLPKLLYNSIFFSKFCSTHDHSH</sequence>
<gene>
    <name evidence="2" type="ORF">Anas_06407</name>
</gene>
<dbReference type="InterPro" id="IPR029058">
    <property type="entry name" value="AB_hydrolase_fold"/>
</dbReference>
<evidence type="ECO:0000256" key="1">
    <source>
        <dbReference type="ARBA" id="ARBA00005598"/>
    </source>
</evidence>
<name>A0A5N5TLX4_9CRUS</name>
<dbReference type="AlphaFoldDB" id="A0A5N5TLX4"/>
<evidence type="ECO:0000313" key="3">
    <source>
        <dbReference type="Proteomes" id="UP000326759"/>
    </source>
</evidence>
<keyword evidence="3" id="KW-1185">Reference proteome</keyword>
<proteinExistence type="inferred from homology"/>
<evidence type="ECO:0000313" key="2">
    <source>
        <dbReference type="EMBL" id="KAB7507111.1"/>
    </source>
</evidence>
<accession>A0A5N5TLX4</accession>
<dbReference type="EMBL" id="SEYY01000496">
    <property type="protein sequence ID" value="KAB7507111.1"/>
    <property type="molecule type" value="Genomic_DNA"/>
</dbReference>
<dbReference type="Proteomes" id="UP000326759">
    <property type="component" value="Unassembled WGS sequence"/>
</dbReference>
<dbReference type="InterPro" id="IPR004142">
    <property type="entry name" value="NDRG"/>
</dbReference>
<organism evidence="2 3">
    <name type="scientific">Armadillidium nasatum</name>
    <dbReference type="NCBI Taxonomy" id="96803"/>
    <lineage>
        <taxon>Eukaryota</taxon>
        <taxon>Metazoa</taxon>
        <taxon>Ecdysozoa</taxon>
        <taxon>Arthropoda</taxon>
        <taxon>Crustacea</taxon>
        <taxon>Multicrustacea</taxon>
        <taxon>Malacostraca</taxon>
        <taxon>Eumalacostraca</taxon>
        <taxon>Peracarida</taxon>
        <taxon>Isopoda</taxon>
        <taxon>Oniscidea</taxon>
        <taxon>Crinocheta</taxon>
        <taxon>Armadillidiidae</taxon>
        <taxon>Armadillidium</taxon>
    </lineage>
</organism>
<dbReference type="Gene3D" id="3.40.50.1820">
    <property type="entry name" value="alpha/beta hydrolase"/>
    <property type="match status" value="1"/>
</dbReference>
<protein>
    <recommendedName>
        <fullName evidence="4">Protein NDRG3</fullName>
    </recommendedName>
</protein>
<dbReference type="Pfam" id="PF03096">
    <property type="entry name" value="Ndr"/>
    <property type="match status" value="1"/>
</dbReference>
<evidence type="ECO:0008006" key="4">
    <source>
        <dbReference type="Google" id="ProtNLM"/>
    </source>
</evidence>
<dbReference type="OrthoDB" id="741027at2759"/>
<comment type="caution">
    <text evidence="2">The sequence shown here is derived from an EMBL/GenBank/DDBJ whole genome shotgun (WGS) entry which is preliminary data.</text>
</comment>
<reference evidence="2 3" key="1">
    <citation type="journal article" date="2019" name="PLoS Biol.">
        <title>Sex chromosomes control vertical transmission of feminizing Wolbachia symbionts in an isopod.</title>
        <authorList>
            <person name="Becking T."/>
            <person name="Chebbi M.A."/>
            <person name="Giraud I."/>
            <person name="Moumen B."/>
            <person name="Laverre T."/>
            <person name="Caubet Y."/>
            <person name="Peccoud J."/>
            <person name="Gilbert C."/>
            <person name="Cordaux R."/>
        </authorList>
    </citation>
    <scope>NUCLEOTIDE SEQUENCE [LARGE SCALE GENOMIC DNA]</scope>
    <source>
        <strain evidence="2">ANa2</strain>
        <tissue evidence="2">Whole body excluding digestive tract and cuticle</tissue>
    </source>
</reference>